<dbReference type="VEuPathDB" id="FungiDB:PV09_07330"/>
<dbReference type="HOGENOM" id="CLU_045407_0_0_1"/>
<dbReference type="OrthoDB" id="4662630at2759"/>
<gene>
    <name evidence="2" type="ORF">PV09_07330</name>
</gene>
<proteinExistence type="predicted"/>
<reference evidence="2 3" key="1">
    <citation type="submission" date="2015-01" db="EMBL/GenBank/DDBJ databases">
        <title>The Genome Sequence of Ochroconis gallopava CBS43764.</title>
        <authorList>
            <consortium name="The Broad Institute Genomics Platform"/>
            <person name="Cuomo C."/>
            <person name="de Hoog S."/>
            <person name="Gorbushina A."/>
            <person name="Stielow B."/>
            <person name="Teixiera M."/>
            <person name="Abouelleil A."/>
            <person name="Chapman S.B."/>
            <person name="Priest M."/>
            <person name="Young S.K."/>
            <person name="Wortman J."/>
            <person name="Nusbaum C."/>
            <person name="Birren B."/>
        </authorList>
    </citation>
    <scope>NUCLEOTIDE SEQUENCE [LARGE SCALE GENOMIC DNA]</scope>
    <source>
        <strain evidence="2 3">CBS 43764</strain>
    </source>
</reference>
<dbReference type="Proteomes" id="UP000053259">
    <property type="component" value="Unassembled WGS sequence"/>
</dbReference>
<organism evidence="2 3">
    <name type="scientific">Verruconis gallopava</name>
    <dbReference type="NCBI Taxonomy" id="253628"/>
    <lineage>
        <taxon>Eukaryota</taxon>
        <taxon>Fungi</taxon>
        <taxon>Dikarya</taxon>
        <taxon>Ascomycota</taxon>
        <taxon>Pezizomycotina</taxon>
        <taxon>Dothideomycetes</taxon>
        <taxon>Pleosporomycetidae</taxon>
        <taxon>Venturiales</taxon>
        <taxon>Sympoventuriaceae</taxon>
        <taxon>Verruconis</taxon>
    </lineage>
</organism>
<evidence type="ECO:0008006" key="4">
    <source>
        <dbReference type="Google" id="ProtNLM"/>
    </source>
</evidence>
<dbReference type="InParanoid" id="A0A0D2A498"/>
<evidence type="ECO:0000256" key="1">
    <source>
        <dbReference type="SAM" id="SignalP"/>
    </source>
</evidence>
<dbReference type="STRING" id="253628.A0A0D2A498"/>
<dbReference type="EMBL" id="KN847556">
    <property type="protein sequence ID" value="KIW01290.1"/>
    <property type="molecule type" value="Genomic_DNA"/>
</dbReference>
<feature type="signal peptide" evidence="1">
    <location>
        <begin position="1"/>
        <end position="22"/>
    </location>
</feature>
<dbReference type="GeneID" id="27315303"/>
<keyword evidence="3" id="KW-1185">Reference proteome</keyword>
<evidence type="ECO:0000313" key="3">
    <source>
        <dbReference type="Proteomes" id="UP000053259"/>
    </source>
</evidence>
<evidence type="ECO:0000313" key="2">
    <source>
        <dbReference type="EMBL" id="KIW01290.1"/>
    </source>
</evidence>
<keyword evidence="1" id="KW-0732">Signal</keyword>
<protein>
    <recommendedName>
        <fullName evidence="4">Cysteine-rich secreted protein</fullName>
    </recommendedName>
</protein>
<accession>A0A0D2A498</accession>
<name>A0A0D2A498_9PEZI</name>
<dbReference type="RefSeq" id="XP_016211159.1">
    <property type="nucleotide sequence ID" value="XM_016361083.1"/>
</dbReference>
<sequence length="359" mass="38514">MVNSYLQYLKLLLVLQAAFNSAALIENVPNVEQLGELDGTETRGDNYIEWPKKPGQRFAKKLECVPGYRLAYNGKYVACCLPGQKLVGSFDTAWECCGEGHELAGSAAVGYSCCPTGQIFDGAICKPPAPVCQNGKELVDGKCVCPSGQTEDATGSCQKLKCESGLTTGKCYTFTDNRGLLYGYSNFGWYSAAKDSSSHIFGKFQLCSDKDCTPGRPVNPDTNIAIKDIHGQANSGANANQWLDNKANGGHIGKTPDWTKAGQFTLTKWPCGKYCLGGFDNGLGPTCPSEEPAFTFNTADKQACQVVTVTEVPCDVHAVENNCIWKNGDQCCGRIDCTGVGCDHCFDSPPLPGSQRVLA</sequence>
<feature type="chain" id="PRO_5002238238" description="Cysteine-rich secreted protein" evidence="1">
    <location>
        <begin position="23"/>
        <end position="359"/>
    </location>
</feature>
<dbReference type="AlphaFoldDB" id="A0A0D2A498"/>